<sequence length="390" mass="44603">MNISTLKPLDTQTLQQIGLPWHTDSDQTPYISDELIHITEQEAEAFYEAGNTLYDMYVEAGQYVIDNDLFFELDIPPSLIGMIKQSWEEDIHWHLYGRFDLAGGLDGKPIKLLEFNADTPTMLYESALIQWALLKANGLDENAQFNDIYHALSENFKRLITLEEDTSQFAELYEGWKILFSSIGDNLEEITTTRFLEHIARESGFECGFAPIDKVLFSPTEGVSFEGISYEFLFKLIPWENIAIDEPELALLMNEMMQNNNTIFLNPAYTLLFQSKRMLKILWDLFPNHPLLLESSFTPLSVKQVCKPSFGREGANVQILDANGKVLDSKEGIYTNQKPLYQAFYELNAHNNAFYQPNVFFAYESCGLGFRKGGSIMDNFSKFVSHCIKG</sequence>
<protein>
    <submittedName>
        <fullName evidence="7">Glutathionylspermidine synthase</fullName>
    </submittedName>
</protein>
<keyword evidence="1" id="KW-0436">Ligase</keyword>
<accession>A0A650ELP8</accession>
<reference evidence="7" key="1">
    <citation type="journal article" date="2020" name="J. ISSAAS">
        <title>Lactobacilli and other gastrointestinal microbiota of Peromyscus leucopus, reservoir host for agents of Lyme disease and other zoonoses in North America.</title>
        <authorList>
            <person name="Milovic A."/>
            <person name="Bassam K."/>
            <person name="Shao H."/>
            <person name="Chatzistamou I."/>
            <person name="Tufts D.M."/>
            <person name="Diuk-Wasser M."/>
            <person name="Barbour A.G."/>
        </authorList>
    </citation>
    <scope>NUCLEOTIDE SEQUENCE</scope>
    <source>
        <strain evidence="7">LL4</strain>
    </source>
</reference>
<evidence type="ECO:0000256" key="3">
    <source>
        <dbReference type="ARBA" id="ARBA00022741"/>
    </source>
</evidence>
<dbReference type="GO" id="GO:0046872">
    <property type="term" value="F:metal ion binding"/>
    <property type="evidence" value="ECO:0007669"/>
    <property type="project" value="UniProtKB-KW"/>
</dbReference>
<keyword evidence="2" id="KW-0479">Metal-binding</keyword>
<evidence type="ECO:0000256" key="1">
    <source>
        <dbReference type="ARBA" id="ARBA00022598"/>
    </source>
</evidence>
<dbReference type="SUPFAM" id="SSF56059">
    <property type="entry name" value="Glutathione synthetase ATP-binding domain-like"/>
    <property type="match status" value="1"/>
</dbReference>
<dbReference type="GO" id="GO:0005524">
    <property type="term" value="F:ATP binding"/>
    <property type="evidence" value="ECO:0007669"/>
    <property type="project" value="UniProtKB-KW"/>
</dbReference>
<keyword evidence="3" id="KW-0547">Nucleotide-binding</keyword>
<evidence type="ECO:0000259" key="6">
    <source>
        <dbReference type="Pfam" id="PF03738"/>
    </source>
</evidence>
<feature type="domain" description="Glutathionylspermidine synthase pre-ATP-grasp-like" evidence="6">
    <location>
        <begin position="12"/>
        <end position="388"/>
    </location>
</feature>
<proteinExistence type="predicted"/>
<evidence type="ECO:0000256" key="2">
    <source>
        <dbReference type="ARBA" id="ARBA00022723"/>
    </source>
</evidence>
<dbReference type="SUPFAM" id="SSF52440">
    <property type="entry name" value="PreATP-grasp domain"/>
    <property type="match status" value="1"/>
</dbReference>
<dbReference type="InterPro" id="IPR016185">
    <property type="entry name" value="PreATP-grasp_dom_sf"/>
</dbReference>
<dbReference type="InterPro" id="IPR005494">
    <property type="entry name" value="GSPS_pre-ATP-grasp-like_dom"/>
</dbReference>
<keyword evidence="5" id="KW-0460">Magnesium</keyword>
<name>A0A650ELP8_9HELI</name>
<keyword evidence="4" id="KW-0067">ATP-binding</keyword>
<organism evidence="7">
    <name type="scientific">uncultured Helicobacter sp</name>
    <dbReference type="NCBI Taxonomy" id="175537"/>
    <lineage>
        <taxon>Bacteria</taxon>
        <taxon>Pseudomonadati</taxon>
        <taxon>Campylobacterota</taxon>
        <taxon>Epsilonproteobacteria</taxon>
        <taxon>Campylobacterales</taxon>
        <taxon>Helicobacteraceae</taxon>
        <taxon>Helicobacter</taxon>
        <taxon>environmental samples</taxon>
    </lineage>
</organism>
<dbReference type="Pfam" id="PF03738">
    <property type="entry name" value="GSP_synth"/>
    <property type="match status" value="1"/>
</dbReference>
<dbReference type="AlphaFoldDB" id="A0A650ELP8"/>
<evidence type="ECO:0000256" key="5">
    <source>
        <dbReference type="ARBA" id="ARBA00022842"/>
    </source>
</evidence>
<evidence type="ECO:0000313" key="7">
    <source>
        <dbReference type="EMBL" id="QGT49894.1"/>
    </source>
</evidence>
<dbReference type="EMBL" id="MN577567">
    <property type="protein sequence ID" value="QGT49894.1"/>
    <property type="molecule type" value="Genomic_DNA"/>
</dbReference>
<dbReference type="GO" id="GO:0016874">
    <property type="term" value="F:ligase activity"/>
    <property type="evidence" value="ECO:0007669"/>
    <property type="project" value="UniProtKB-KW"/>
</dbReference>
<gene>
    <name evidence="7" type="ORF">Helico4rc_0130</name>
</gene>
<evidence type="ECO:0000256" key="4">
    <source>
        <dbReference type="ARBA" id="ARBA00022840"/>
    </source>
</evidence>
<dbReference type="Gene3D" id="3.30.1490.330">
    <property type="match status" value="1"/>
</dbReference>